<sequence length="292" mass="31638">MAYSSGSANDMGAVRTALISACASEGWSWNESTEMLSKGSVFLKLQIVSGFLTLLGRTSATGGDAPSVVRMGPMGSTAITWPVQYHFFIFEMEVYCVIRFNVDFFLWCAFGKSTVEGLPGTGMWVAASVHAMNNTYPDMLPNAGPTQSYVYGCCGIFWRTVGGGISDSESWVHSDIDGQGWLSGLSETSSNIGVRSSAPLLSILPSSWNSEAVLLPIRVFKSRLEGKVSLTVDLLNARYTRIDNYAPGEVIQIGDERWMVLPFLRKNSAARDGGIAVNHTGTLGWAIRYEGP</sequence>
<protein>
    <submittedName>
        <fullName evidence="1">Uncharacterized protein</fullName>
    </submittedName>
</protein>
<proteinExistence type="predicted"/>
<gene>
    <name evidence="1" type="ORF">WP8S17C03_22690</name>
</gene>
<evidence type="ECO:0000313" key="2">
    <source>
        <dbReference type="Proteomes" id="UP000515591"/>
    </source>
</evidence>
<dbReference type="EMBL" id="AP022213">
    <property type="protein sequence ID" value="BBT16220.1"/>
    <property type="molecule type" value="Genomic_DNA"/>
</dbReference>
<dbReference type="AlphaFoldDB" id="A0A6S5RNM6"/>
<dbReference type="RefSeq" id="WP_182852417.1">
    <property type="nucleotide sequence ID" value="NZ_AP022213.1"/>
</dbReference>
<evidence type="ECO:0000313" key="1">
    <source>
        <dbReference type="EMBL" id="BBT16220.1"/>
    </source>
</evidence>
<organism evidence="1 2">
    <name type="scientific">Metapseudomonas otitidis</name>
    <dbReference type="NCBI Taxonomy" id="319939"/>
    <lineage>
        <taxon>Bacteria</taxon>
        <taxon>Pseudomonadati</taxon>
        <taxon>Pseudomonadota</taxon>
        <taxon>Gammaproteobacteria</taxon>
        <taxon>Pseudomonadales</taxon>
        <taxon>Pseudomonadaceae</taxon>
        <taxon>Metapseudomonas</taxon>
    </lineage>
</organism>
<dbReference type="Proteomes" id="UP000515591">
    <property type="component" value="Chromosome"/>
</dbReference>
<reference evidence="1 2" key="1">
    <citation type="submission" date="2019-12" db="EMBL/GenBank/DDBJ databases">
        <title>complete genome sequences of Pseudomonas otitidis str. WP8-S17-CRE-03 isolated from wastewater treatment plant effluent.</title>
        <authorList>
            <person name="Sekizuka T."/>
            <person name="Itokawa K."/>
            <person name="Yatsu K."/>
            <person name="Inamine Y."/>
            <person name="Kuroda M."/>
        </authorList>
    </citation>
    <scope>NUCLEOTIDE SEQUENCE [LARGE SCALE GENOMIC DNA]</scope>
    <source>
        <strain evidence="1 2">WP8-S17-CRE-03</strain>
    </source>
</reference>
<name>A0A6S5RNM6_9GAMM</name>
<accession>A0A6S5RNM6</accession>